<keyword evidence="2" id="KW-0238">DNA-binding</keyword>
<organism evidence="6">
    <name type="scientific">Leptocylindrus aporus</name>
    <dbReference type="NCBI Taxonomy" id="1398097"/>
    <lineage>
        <taxon>Eukaryota</taxon>
        <taxon>Sar</taxon>
        <taxon>Stramenopiles</taxon>
        <taxon>Ochrophyta</taxon>
        <taxon>Bacillariophyta</taxon>
        <taxon>Coscinodiscophyceae</taxon>
        <taxon>Chaetocerotophycidae</taxon>
        <taxon>Leptocylindrales</taxon>
        <taxon>Leptocylindraceae</taxon>
        <taxon>Leptocylindrus</taxon>
    </lineage>
</organism>
<reference evidence="6" key="1">
    <citation type="journal article" name="Genes (Basel)">
        <title>Intraspecific Diversity in the Cold Stress Response of Transposable Elements in the Diatom Leptocylindrus aporus.</title>
        <authorList>
            <person name="Pargana A."/>
            <person name="Musacchia F."/>
            <person name="Sanges R."/>
            <person name="Russo M.T."/>
            <person name="Ferrante M.I."/>
            <person name="Bowler C."/>
            <person name="Zingone A."/>
        </authorList>
    </citation>
    <scope>NUCLEOTIDE SEQUENCE</scope>
</reference>
<protein>
    <submittedName>
        <fullName evidence="6">Heat shock transcription factor B-2a</fullName>
    </submittedName>
</protein>
<dbReference type="InterPro" id="IPR000232">
    <property type="entry name" value="HSF_DNA-bd"/>
</dbReference>
<dbReference type="FunFam" id="1.10.10.10:FF:000479">
    <property type="entry name" value="Predicted protein"/>
    <property type="match status" value="1"/>
</dbReference>
<dbReference type="GO" id="GO:0003700">
    <property type="term" value="F:DNA-binding transcription factor activity"/>
    <property type="evidence" value="ECO:0007669"/>
    <property type="project" value="InterPro"/>
</dbReference>
<comment type="subcellular location">
    <subcellularLocation>
        <location evidence="1">Nucleus</location>
    </subcellularLocation>
</comment>
<proteinExistence type="evidence at transcript level"/>
<evidence type="ECO:0000256" key="4">
    <source>
        <dbReference type="RuleBase" id="RU004020"/>
    </source>
</evidence>
<keyword evidence="3" id="KW-0539">Nucleus</keyword>
<dbReference type="SUPFAM" id="SSF46785">
    <property type="entry name" value="Winged helix' DNA-binding domain"/>
    <property type="match status" value="1"/>
</dbReference>
<comment type="similarity">
    <text evidence="4">Belongs to the HSF family.</text>
</comment>
<dbReference type="Gene3D" id="1.10.10.10">
    <property type="entry name" value="Winged helix-like DNA-binding domain superfamily/Winged helix DNA-binding domain"/>
    <property type="match status" value="1"/>
</dbReference>
<accession>A0A8A8J0T0</accession>
<dbReference type="GO" id="GO:0043565">
    <property type="term" value="F:sequence-specific DNA binding"/>
    <property type="evidence" value="ECO:0007669"/>
    <property type="project" value="InterPro"/>
</dbReference>
<dbReference type="AlphaFoldDB" id="A0A8A8J0T0"/>
<dbReference type="InterPro" id="IPR036390">
    <property type="entry name" value="WH_DNA-bd_sf"/>
</dbReference>
<keyword evidence="6" id="KW-0346">Stress response</keyword>
<evidence type="ECO:0000256" key="2">
    <source>
        <dbReference type="ARBA" id="ARBA00023125"/>
    </source>
</evidence>
<dbReference type="SMART" id="SM00415">
    <property type="entry name" value="HSF"/>
    <property type="match status" value="1"/>
</dbReference>
<dbReference type="GO" id="GO:0005634">
    <property type="term" value="C:nucleus"/>
    <property type="evidence" value="ECO:0007669"/>
    <property type="project" value="UniProtKB-SubCell"/>
</dbReference>
<dbReference type="PRINTS" id="PR00056">
    <property type="entry name" value="HSFDOMAIN"/>
</dbReference>
<evidence type="ECO:0000256" key="3">
    <source>
        <dbReference type="ARBA" id="ARBA00023242"/>
    </source>
</evidence>
<evidence type="ECO:0000259" key="5">
    <source>
        <dbReference type="SMART" id="SM00415"/>
    </source>
</evidence>
<sequence length="317" mass="35940">MLSETSSSSTHEKDIALANFLGGECINFLIDLSKDDSESQSKLEEIQSNVLSSKEIAPKKALPHCMGNCSYISDQERKVDHTYVDYFSSPPDAPSLLDRNCSLNNTKPTKDMFPSKLMNILRKESFSNVVSWCSHGRAFKVRNVQKFEKDILPRYFKTTHMSSFRKQLSLWGFKRITKGTDAGCYYHQAFLRGMPKLLKFLRYKKIKGVGRAPKPNPIAEPNFYRLKPLPQYRRQITPTKRLPLHSRLSMPINSDSNLNYSNSTCEIGSGNPISSCVASIISDEEDFDLEEYLFVNRQMSFPGPFLPPPELISGSVG</sequence>
<name>A0A8A8J0T0_9STRA</name>
<dbReference type="EMBL" id="MN738473">
    <property type="protein sequence ID" value="QTO93381.1"/>
    <property type="molecule type" value="mRNA"/>
</dbReference>
<evidence type="ECO:0000256" key="1">
    <source>
        <dbReference type="ARBA" id="ARBA00004123"/>
    </source>
</evidence>
<evidence type="ECO:0000313" key="6">
    <source>
        <dbReference type="EMBL" id="QTO93381.1"/>
    </source>
</evidence>
<dbReference type="PANTHER" id="PTHR10015">
    <property type="entry name" value="HEAT SHOCK TRANSCRIPTION FACTOR"/>
    <property type="match status" value="1"/>
</dbReference>
<dbReference type="Pfam" id="PF00447">
    <property type="entry name" value="HSF_DNA-bind"/>
    <property type="match status" value="1"/>
</dbReference>
<dbReference type="InterPro" id="IPR036388">
    <property type="entry name" value="WH-like_DNA-bd_sf"/>
</dbReference>
<feature type="domain" description="HSF-type DNA-binding" evidence="5">
    <location>
        <begin position="109"/>
        <end position="204"/>
    </location>
</feature>
<dbReference type="PANTHER" id="PTHR10015:SF206">
    <property type="entry name" value="HSF-TYPE DNA-BINDING DOMAIN-CONTAINING PROTEIN"/>
    <property type="match status" value="1"/>
</dbReference>